<comment type="similarity">
    <text evidence="14">Belongs to the light-harvesting chlorophyll a/b-binding (LHC) protein family.</text>
</comment>
<evidence type="ECO:0000256" key="14">
    <source>
        <dbReference type="RuleBase" id="RU363080"/>
    </source>
</evidence>
<dbReference type="EMBL" id="AMZH03003706">
    <property type="protein sequence ID" value="RRT71441.1"/>
    <property type="molecule type" value="Genomic_DNA"/>
</dbReference>
<dbReference type="GO" id="GO:0016168">
    <property type="term" value="F:chlorophyll binding"/>
    <property type="evidence" value="ECO:0007669"/>
    <property type="project" value="UniProtKB-KW"/>
</dbReference>
<evidence type="ECO:0000256" key="5">
    <source>
        <dbReference type="ARBA" id="ARBA00022494"/>
    </source>
</evidence>
<dbReference type="InterPro" id="IPR012334">
    <property type="entry name" value="Pectin_lyas_fold"/>
</dbReference>
<comment type="subunit">
    <text evidence="4">The LHC complex consists of chlorophyll a-b binding proteins.</text>
</comment>
<evidence type="ECO:0000313" key="17">
    <source>
        <dbReference type="EMBL" id="RRT71441.1"/>
    </source>
</evidence>
<comment type="pathway">
    <text evidence="3">Glycan metabolism; pectin degradation; 2-dehydro-3-deoxy-D-gluconate from pectin: step 1/5.</text>
</comment>
<keyword evidence="5 13" id="KW-0148">Chlorophyll</keyword>
<feature type="region of interest" description="Disordered" evidence="15">
    <location>
        <begin position="521"/>
        <end position="542"/>
    </location>
</feature>
<keyword evidence="14" id="KW-0793">Thylakoid</keyword>
<evidence type="ECO:0000313" key="18">
    <source>
        <dbReference type="Proteomes" id="UP000287651"/>
    </source>
</evidence>
<dbReference type="GO" id="GO:0042545">
    <property type="term" value="P:cell wall modification"/>
    <property type="evidence" value="ECO:0007669"/>
    <property type="project" value="InterPro"/>
</dbReference>
<evidence type="ECO:0000256" key="6">
    <source>
        <dbReference type="ARBA" id="ARBA00022528"/>
    </source>
</evidence>
<feature type="binding site" evidence="13">
    <location>
        <position position="332"/>
    </location>
    <ligand>
        <name>chlorophyll a</name>
        <dbReference type="ChEBI" id="CHEBI:58416"/>
        <label>1</label>
    </ligand>
</feature>
<keyword evidence="14" id="KW-0603">Photosystem I</keyword>
<comment type="caution">
    <text evidence="17">The sequence shown here is derived from an EMBL/GenBank/DDBJ whole genome shotgun (WGS) entry which is preliminary data.</text>
</comment>
<dbReference type="Pfam" id="PF01095">
    <property type="entry name" value="Pectinesterase"/>
    <property type="match status" value="1"/>
</dbReference>
<evidence type="ECO:0000256" key="13">
    <source>
        <dbReference type="PIRSR" id="PIRSR601344-1"/>
    </source>
</evidence>
<feature type="region of interest" description="Disordered" evidence="15">
    <location>
        <begin position="383"/>
        <end position="405"/>
    </location>
</feature>
<evidence type="ECO:0000256" key="7">
    <source>
        <dbReference type="ARBA" id="ARBA00022531"/>
    </source>
</evidence>
<keyword evidence="6 14" id="KW-0150">Chloroplast</keyword>
<dbReference type="PANTHER" id="PTHR21649">
    <property type="entry name" value="CHLOROPHYLL A/B BINDING PROTEIN"/>
    <property type="match status" value="1"/>
</dbReference>
<dbReference type="AlphaFoldDB" id="A0A427A5I1"/>
<accession>A0A427A5I1</accession>
<dbReference type="InterPro" id="IPR001344">
    <property type="entry name" value="Chloro_AB-bd_pln"/>
</dbReference>
<keyword evidence="9" id="KW-0378">Hydrolase</keyword>
<evidence type="ECO:0000256" key="1">
    <source>
        <dbReference type="ARBA" id="ARBA00003803"/>
    </source>
</evidence>
<evidence type="ECO:0000256" key="11">
    <source>
        <dbReference type="ARBA" id="ARBA00022991"/>
    </source>
</evidence>
<dbReference type="Gene3D" id="1.10.3460.10">
    <property type="entry name" value="Chlorophyll a/b binding protein domain"/>
    <property type="match status" value="1"/>
</dbReference>
<name>A0A427A5I1_ENSVE</name>
<feature type="binding site" evidence="13">
    <location>
        <position position="344"/>
    </location>
    <ligand>
        <name>chlorophyll a</name>
        <dbReference type="ChEBI" id="CHEBI:58416"/>
        <label>1</label>
    </ligand>
</feature>
<dbReference type="GO" id="GO:0009523">
    <property type="term" value="C:photosystem II"/>
    <property type="evidence" value="ECO:0007669"/>
    <property type="project" value="UniProtKB-KW"/>
</dbReference>
<dbReference type="InterPro" id="IPR022796">
    <property type="entry name" value="Chloroa_b-bind"/>
</dbReference>
<dbReference type="GO" id="GO:0009522">
    <property type="term" value="C:photosystem I"/>
    <property type="evidence" value="ECO:0007669"/>
    <property type="project" value="UniProtKB-KW"/>
</dbReference>
<dbReference type="Gene3D" id="2.160.20.10">
    <property type="entry name" value="Single-stranded right-handed beta-helix, Pectin lyase-like"/>
    <property type="match status" value="1"/>
</dbReference>
<evidence type="ECO:0000259" key="16">
    <source>
        <dbReference type="Pfam" id="PF01095"/>
    </source>
</evidence>
<feature type="binding site" evidence="13">
    <location>
        <position position="327"/>
    </location>
    <ligand>
        <name>chlorophyll a</name>
        <dbReference type="ChEBI" id="CHEBI:58416"/>
        <label>1</label>
    </ligand>
</feature>
<feature type="binding site" evidence="13">
    <location>
        <position position="218"/>
    </location>
    <ligand>
        <name>chlorophyll a</name>
        <dbReference type="ChEBI" id="CHEBI:58416"/>
        <label>1</label>
    </ligand>
</feature>
<dbReference type="Pfam" id="PF00504">
    <property type="entry name" value="Chloroa_b-bind"/>
    <property type="match status" value="1"/>
</dbReference>
<evidence type="ECO:0000256" key="3">
    <source>
        <dbReference type="ARBA" id="ARBA00005184"/>
    </source>
</evidence>
<evidence type="ECO:0000256" key="15">
    <source>
        <dbReference type="SAM" id="MobiDB-lite"/>
    </source>
</evidence>
<keyword evidence="7 14" id="KW-0602">Photosynthesis</keyword>
<keyword evidence="11 14" id="KW-0157">Chromophore</keyword>
<organism evidence="17 18">
    <name type="scientific">Ensete ventricosum</name>
    <name type="common">Abyssinian banana</name>
    <name type="synonym">Musa ensete</name>
    <dbReference type="NCBI Taxonomy" id="4639"/>
    <lineage>
        <taxon>Eukaryota</taxon>
        <taxon>Viridiplantae</taxon>
        <taxon>Streptophyta</taxon>
        <taxon>Embryophyta</taxon>
        <taxon>Tracheophyta</taxon>
        <taxon>Spermatophyta</taxon>
        <taxon>Magnoliopsida</taxon>
        <taxon>Liliopsida</taxon>
        <taxon>Zingiberales</taxon>
        <taxon>Musaceae</taxon>
        <taxon>Ensete</taxon>
    </lineage>
</organism>
<dbReference type="Proteomes" id="UP000287651">
    <property type="component" value="Unassembled WGS sequence"/>
</dbReference>
<feature type="binding site" evidence="13">
    <location>
        <position position="330"/>
    </location>
    <ligand>
        <name>chlorophyll a</name>
        <dbReference type="ChEBI" id="CHEBI:58416"/>
        <label>1</label>
    </ligand>
</feature>
<keyword evidence="8 14" id="KW-0934">Plastid</keyword>
<dbReference type="SUPFAM" id="SSF103511">
    <property type="entry name" value="Chlorophyll a-b binding protein"/>
    <property type="match status" value="1"/>
</dbReference>
<evidence type="ECO:0000256" key="4">
    <source>
        <dbReference type="ARBA" id="ARBA00011769"/>
    </source>
</evidence>
<feature type="domain" description="Pectinesterase catalytic" evidence="16">
    <location>
        <begin position="2"/>
        <end position="123"/>
    </location>
</feature>
<dbReference type="UniPathway" id="UPA00545">
    <property type="reaction ID" value="UER00823"/>
</dbReference>
<dbReference type="GO" id="GO:0009765">
    <property type="term" value="P:photosynthesis, light harvesting"/>
    <property type="evidence" value="ECO:0007669"/>
    <property type="project" value="InterPro"/>
</dbReference>
<evidence type="ECO:0000256" key="9">
    <source>
        <dbReference type="ARBA" id="ARBA00022801"/>
    </source>
</evidence>
<proteinExistence type="inferred from homology"/>
<comment type="subcellular location">
    <subcellularLocation>
        <location evidence="2 14">Plastid</location>
        <location evidence="2 14">Chloroplast thylakoid membrane</location>
    </subcellularLocation>
</comment>
<gene>
    <name evidence="17" type="ORF">B296_00023197</name>
</gene>
<evidence type="ECO:0000256" key="10">
    <source>
        <dbReference type="ARBA" id="ARBA00022946"/>
    </source>
</evidence>
<evidence type="ECO:0000256" key="8">
    <source>
        <dbReference type="ARBA" id="ARBA00022640"/>
    </source>
</evidence>
<dbReference type="InterPro" id="IPR011050">
    <property type="entry name" value="Pectin_lyase_fold/virulence"/>
</dbReference>
<dbReference type="InterPro" id="IPR000070">
    <property type="entry name" value="Pectinesterase_cat"/>
</dbReference>
<keyword evidence="14" id="KW-0604">Photosystem II</keyword>
<dbReference type="GO" id="GO:0009535">
    <property type="term" value="C:chloroplast thylakoid membrane"/>
    <property type="evidence" value="ECO:0007669"/>
    <property type="project" value="UniProtKB-SubCell"/>
</dbReference>
<dbReference type="GO" id="GO:0045490">
    <property type="term" value="P:pectin catabolic process"/>
    <property type="evidence" value="ECO:0007669"/>
    <property type="project" value="UniProtKB-UniPathway"/>
</dbReference>
<sequence length="571" mass="62537">MAGQPDTITAQGRVDPNQNIDISIHNCSIKPKGNVPGVRIYLGRPWKPYSVTVYMKSAMAGIIDPTRWLSWSGNSTPDTIFYVEYRNTGPGSSTKNRVKWKGVKTMTAAQADEFTVAPFVGGNSWLPKTGVPFTPGMVPEFYWIKDGHSLNSGFGCRLAPAVRLENKIPDRVFRQTEQRTCGQILAVLRLQVRQSDNGFDPLGLAEDPENLKWFVQAELVNGRWAMLGVAGMLLPEVFTKIGIINVPEWYDAGKAEYFASSSTLFVIEFILFHYVEIRRWQDIKNPGSVNQDPIFKSYSLPPNEVGYPGGIFNPLNFAPTLESKEKELANGRLAMLAFLAFVIQHNVTGKGPFENLLQHLSDPWHNTIIQTLGGSGRGTLDLPPASAARSPVGAHHGRTKVPDPPSRRPFLLIPHQEPVLCPQAPQPELMALDRLVGGLRRARISRCCLPEPASSSSIWDHHRRREFWHSDPRLRIEGGVGCHSVTRSRVDGRDEGDPGAVVVLGGSGASWGVVGGAVGVRQGESGEGPVEGYGSQADGDRGLEDGRHGFEGEDSGVMQARLAVIGFPIQK</sequence>
<keyword evidence="12" id="KW-0063">Aspartyl esterase</keyword>
<feature type="binding site" description="axial binding residue" evidence="13">
    <location>
        <position position="223"/>
    </location>
    <ligand>
        <name>chlorophyll b</name>
        <dbReference type="ChEBI" id="CHEBI:61721"/>
        <label>1</label>
    </ligand>
    <ligandPart>
        <name>Mg</name>
        <dbReference type="ChEBI" id="CHEBI:25107"/>
    </ligandPart>
</feature>
<evidence type="ECO:0000256" key="12">
    <source>
        <dbReference type="ARBA" id="ARBA00023085"/>
    </source>
</evidence>
<feature type="binding site" description="axial binding residue" evidence="13">
    <location>
        <position position="300"/>
    </location>
    <ligand>
        <name>chlorophyll b</name>
        <dbReference type="ChEBI" id="CHEBI:61721"/>
        <label>1</label>
    </ligand>
    <ligandPart>
        <name>Mg</name>
        <dbReference type="ChEBI" id="CHEBI:25107"/>
    </ligandPart>
</feature>
<keyword evidence="10" id="KW-0809">Transit peptide</keyword>
<protein>
    <recommendedName>
        <fullName evidence="14">Chlorophyll a-b binding protein, chloroplastic</fullName>
    </recommendedName>
</protein>
<comment type="function">
    <text evidence="1 14">The light-harvesting complex (LHC) functions as a light receptor, it captures and delivers excitation energy to photosystems with which it is closely associated.</text>
</comment>
<feature type="binding site" evidence="13">
    <location>
        <position position="359"/>
    </location>
    <ligand>
        <name>chlorophyll a</name>
        <dbReference type="ChEBI" id="CHEBI:58416"/>
        <label>1</label>
    </ligand>
</feature>
<dbReference type="SUPFAM" id="SSF51126">
    <property type="entry name" value="Pectin lyase-like"/>
    <property type="match status" value="1"/>
</dbReference>
<feature type="binding site" evidence="13">
    <location>
        <position position="326"/>
    </location>
    <ligand>
        <name>chlorophyll a</name>
        <dbReference type="ChEBI" id="CHEBI:58416"/>
        <label>1</label>
    </ligand>
</feature>
<dbReference type="GO" id="GO:0030599">
    <property type="term" value="F:pectinesterase activity"/>
    <property type="evidence" value="ECO:0007669"/>
    <property type="project" value="InterPro"/>
</dbReference>
<evidence type="ECO:0000256" key="2">
    <source>
        <dbReference type="ARBA" id="ARBA00004334"/>
    </source>
</evidence>
<reference evidence="17 18" key="1">
    <citation type="journal article" date="2014" name="Agronomy (Basel)">
        <title>A Draft Genome Sequence for Ensete ventricosum, the Drought-Tolerant Tree Against Hunger.</title>
        <authorList>
            <person name="Harrison J."/>
            <person name="Moore K.A."/>
            <person name="Paszkiewicz K."/>
            <person name="Jones T."/>
            <person name="Grant M."/>
            <person name="Ambacheew D."/>
            <person name="Muzemil S."/>
            <person name="Studholme D.J."/>
        </authorList>
    </citation>
    <scope>NUCLEOTIDE SEQUENCE [LARGE SCALE GENOMIC DNA]</scope>
</reference>